<evidence type="ECO:0000256" key="2">
    <source>
        <dbReference type="ARBA" id="ARBA00022729"/>
    </source>
</evidence>
<protein>
    <submittedName>
        <fullName evidence="7">Sulfatase-like hydrolase/transferase</fullName>
    </submittedName>
</protein>
<dbReference type="InterPro" id="IPR017850">
    <property type="entry name" value="Alkaline_phosphatase_core_sf"/>
</dbReference>
<comment type="similarity">
    <text evidence="1">Belongs to the sulfatase family.</text>
</comment>
<dbReference type="RefSeq" id="WP_379189198.1">
    <property type="nucleotide sequence ID" value="NZ_JBHUGD010000001.1"/>
</dbReference>
<evidence type="ECO:0000256" key="4">
    <source>
        <dbReference type="ARBA" id="ARBA00023180"/>
    </source>
</evidence>
<dbReference type="Pfam" id="PF00884">
    <property type="entry name" value="Sulfatase"/>
    <property type="match status" value="1"/>
</dbReference>
<dbReference type="InterPro" id="IPR024607">
    <property type="entry name" value="Sulfatase_CS"/>
</dbReference>
<sequence length="465" mass="51283">MVMVDDMAATDLRWMPRIRRVIGARGVTFADGISPNPMCCPARAAFLTGEESHNNGVWSNTQPNGGYAALDGDPRLPEWLQEVGYRTAFFGKHLNGFKAEQAASEPGWDVLDALVRGVYSYRNFTTWNDGDPVDVRRGYVTDHLSDAARRTVRRFSRQDADAPFFLWISHVGPHNARTTRCDPGCWDPPIPAARDRGDLAGVRSPTRKLPSFNRANGEDAPPFLRGLERSSRRSIDTLHQRRVETLRSVDRSVVHLVRTLRRTDELDDTVLVFTSDNGYLLGQYRYVGKRLPYEDAVRVPLLVRGPGVPAGREVTGTATTADLSATVVDLAGARPPAPLDGTSLVPAFADGVTSRESALVQTGASIQGEGDGEVGQEPGLRGWLYRGYRDERWTYVRYPDPAGPDTPAFEELFDRQQDPFELENLASSARHADTLAELRSRARRLEGCSGSSCHPVWGPVPSPTG</sequence>
<feature type="domain" description="Sulfatase N-terminal" evidence="6">
    <location>
        <begin position="14"/>
        <end position="333"/>
    </location>
</feature>
<name>A0ABW4TKB4_9ACTN</name>
<keyword evidence="4" id="KW-0325">Glycoprotein</keyword>
<keyword evidence="8" id="KW-1185">Reference proteome</keyword>
<keyword evidence="3" id="KW-0378">Hydrolase</keyword>
<dbReference type="Gene3D" id="3.40.720.10">
    <property type="entry name" value="Alkaline Phosphatase, subunit A"/>
    <property type="match status" value="1"/>
</dbReference>
<comment type="caution">
    <text evidence="7">The sequence shown here is derived from an EMBL/GenBank/DDBJ whole genome shotgun (WGS) entry which is preliminary data.</text>
</comment>
<evidence type="ECO:0000313" key="7">
    <source>
        <dbReference type="EMBL" id="MFD1945476.1"/>
    </source>
</evidence>
<evidence type="ECO:0000256" key="5">
    <source>
        <dbReference type="SAM" id="MobiDB-lite"/>
    </source>
</evidence>
<evidence type="ECO:0000313" key="8">
    <source>
        <dbReference type="Proteomes" id="UP001597351"/>
    </source>
</evidence>
<dbReference type="SUPFAM" id="SSF53649">
    <property type="entry name" value="Alkaline phosphatase-like"/>
    <property type="match status" value="1"/>
</dbReference>
<evidence type="ECO:0000256" key="1">
    <source>
        <dbReference type="ARBA" id="ARBA00008779"/>
    </source>
</evidence>
<dbReference type="PANTHER" id="PTHR43108">
    <property type="entry name" value="N-ACETYLGLUCOSAMINE-6-SULFATASE FAMILY MEMBER"/>
    <property type="match status" value="1"/>
</dbReference>
<evidence type="ECO:0000256" key="3">
    <source>
        <dbReference type="ARBA" id="ARBA00022801"/>
    </source>
</evidence>
<proteinExistence type="inferred from homology"/>
<feature type="region of interest" description="Disordered" evidence="5">
    <location>
        <begin position="196"/>
        <end position="215"/>
    </location>
</feature>
<dbReference type="EMBL" id="JBHUGD010000001">
    <property type="protein sequence ID" value="MFD1945476.1"/>
    <property type="molecule type" value="Genomic_DNA"/>
</dbReference>
<keyword evidence="2" id="KW-0732">Signal</keyword>
<dbReference type="PROSITE" id="PS00523">
    <property type="entry name" value="SULFATASE_1"/>
    <property type="match status" value="1"/>
</dbReference>
<accession>A0ABW4TKB4</accession>
<organism evidence="7 8">
    <name type="scientific">Nocardioides aestuarii</name>
    <dbReference type="NCBI Taxonomy" id="252231"/>
    <lineage>
        <taxon>Bacteria</taxon>
        <taxon>Bacillati</taxon>
        <taxon>Actinomycetota</taxon>
        <taxon>Actinomycetes</taxon>
        <taxon>Propionibacteriales</taxon>
        <taxon>Nocardioidaceae</taxon>
        <taxon>Nocardioides</taxon>
    </lineage>
</organism>
<dbReference type="InterPro" id="IPR000917">
    <property type="entry name" value="Sulfatase_N"/>
</dbReference>
<dbReference type="PANTHER" id="PTHR43108:SF8">
    <property type="entry name" value="SD21168P"/>
    <property type="match status" value="1"/>
</dbReference>
<evidence type="ECO:0000259" key="6">
    <source>
        <dbReference type="Pfam" id="PF00884"/>
    </source>
</evidence>
<dbReference type="Proteomes" id="UP001597351">
    <property type="component" value="Unassembled WGS sequence"/>
</dbReference>
<reference evidence="8" key="1">
    <citation type="journal article" date="2019" name="Int. J. Syst. Evol. Microbiol.">
        <title>The Global Catalogue of Microorganisms (GCM) 10K type strain sequencing project: providing services to taxonomists for standard genome sequencing and annotation.</title>
        <authorList>
            <consortium name="The Broad Institute Genomics Platform"/>
            <consortium name="The Broad Institute Genome Sequencing Center for Infectious Disease"/>
            <person name="Wu L."/>
            <person name="Ma J."/>
        </authorList>
    </citation>
    <scope>NUCLEOTIDE SEQUENCE [LARGE SCALE GENOMIC DNA]</scope>
    <source>
        <strain evidence="8">CGMCC 1.12477</strain>
    </source>
</reference>
<gene>
    <name evidence="7" type="ORF">ACFSDE_01630</name>
</gene>